<feature type="domain" description="Tryptophan synthase beta chain-like PALP" evidence="4">
    <location>
        <begin position="73"/>
        <end position="378"/>
    </location>
</feature>
<dbReference type="AlphaFoldDB" id="A0A0W1R8V6"/>
<gene>
    <name evidence="5" type="ORF">AUR64_09030</name>
</gene>
<dbReference type="GO" id="GO:0004794">
    <property type="term" value="F:threonine deaminase activity"/>
    <property type="evidence" value="ECO:0007669"/>
    <property type="project" value="TreeGrafter"/>
</dbReference>
<dbReference type="RefSeq" id="WP_058581121.1">
    <property type="nucleotide sequence ID" value="NZ_LOPU01000018.1"/>
</dbReference>
<keyword evidence="2" id="KW-0663">Pyridoxal phosphate</keyword>
<organism evidence="5 6">
    <name type="scientific">Haloprofundus marisrubri</name>
    <dbReference type="NCBI Taxonomy" id="1514971"/>
    <lineage>
        <taxon>Archaea</taxon>
        <taxon>Methanobacteriati</taxon>
        <taxon>Methanobacteriota</taxon>
        <taxon>Stenosarchaea group</taxon>
        <taxon>Halobacteria</taxon>
        <taxon>Halobacteriales</taxon>
        <taxon>Haloferacaceae</taxon>
        <taxon>Haloprofundus</taxon>
    </lineage>
</organism>
<dbReference type="EMBL" id="LOPU01000018">
    <property type="protein sequence ID" value="KTG09767.1"/>
    <property type="molecule type" value="Genomic_DNA"/>
</dbReference>
<protein>
    <submittedName>
        <fullName evidence="5">Threonine synthase</fullName>
    </submittedName>
</protein>
<keyword evidence="3" id="KW-0456">Lyase</keyword>
<dbReference type="GO" id="GO:0009097">
    <property type="term" value="P:isoleucine biosynthetic process"/>
    <property type="evidence" value="ECO:0007669"/>
    <property type="project" value="TreeGrafter"/>
</dbReference>
<evidence type="ECO:0000313" key="5">
    <source>
        <dbReference type="EMBL" id="KTG09767.1"/>
    </source>
</evidence>
<dbReference type="Pfam" id="PF00291">
    <property type="entry name" value="PALP"/>
    <property type="match status" value="1"/>
</dbReference>
<dbReference type="GO" id="GO:0006567">
    <property type="term" value="P:L-threonine catabolic process"/>
    <property type="evidence" value="ECO:0007669"/>
    <property type="project" value="TreeGrafter"/>
</dbReference>
<evidence type="ECO:0000259" key="4">
    <source>
        <dbReference type="Pfam" id="PF00291"/>
    </source>
</evidence>
<reference evidence="5 6" key="1">
    <citation type="submission" date="2015-12" db="EMBL/GenBank/DDBJ databases">
        <title>Haloprofundus marisrubri gen. nov., sp. nov., an extremely halophilic archaeon isolated from the Discovery deep brine-seawater interface in the Red Sea.</title>
        <authorList>
            <person name="Zhang G."/>
            <person name="Stingl U."/>
            <person name="Rashid M."/>
        </authorList>
    </citation>
    <scope>NUCLEOTIDE SEQUENCE [LARGE SCALE GENOMIC DNA]</scope>
    <source>
        <strain evidence="5 6">SB9</strain>
    </source>
</reference>
<name>A0A0W1R8V6_9EURY</name>
<dbReference type="GO" id="GO:0003941">
    <property type="term" value="F:L-serine ammonia-lyase activity"/>
    <property type="evidence" value="ECO:0007669"/>
    <property type="project" value="TreeGrafter"/>
</dbReference>
<keyword evidence="6" id="KW-1185">Reference proteome</keyword>
<dbReference type="Gene3D" id="3.40.50.1100">
    <property type="match status" value="2"/>
</dbReference>
<dbReference type="Proteomes" id="UP000054387">
    <property type="component" value="Unassembled WGS sequence"/>
</dbReference>
<dbReference type="GO" id="GO:0006565">
    <property type="term" value="P:L-serine catabolic process"/>
    <property type="evidence" value="ECO:0007669"/>
    <property type="project" value="TreeGrafter"/>
</dbReference>
<comment type="cofactor">
    <cofactor evidence="1">
        <name>pyridoxal 5'-phosphate</name>
        <dbReference type="ChEBI" id="CHEBI:597326"/>
    </cofactor>
</comment>
<evidence type="ECO:0000313" key="6">
    <source>
        <dbReference type="Proteomes" id="UP000054387"/>
    </source>
</evidence>
<dbReference type="InterPro" id="IPR050147">
    <property type="entry name" value="Ser/Thr_Dehydratase"/>
</dbReference>
<evidence type="ECO:0000256" key="2">
    <source>
        <dbReference type="ARBA" id="ARBA00022898"/>
    </source>
</evidence>
<comment type="caution">
    <text evidence="5">The sequence shown here is derived from an EMBL/GenBank/DDBJ whole genome shotgun (WGS) entry which is preliminary data.</text>
</comment>
<dbReference type="OrthoDB" id="341080at2157"/>
<dbReference type="PANTHER" id="PTHR48078">
    <property type="entry name" value="THREONINE DEHYDRATASE, MITOCHONDRIAL-RELATED"/>
    <property type="match status" value="1"/>
</dbReference>
<proteinExistence type="predicted"/>
<dbReference type="CDD" id="cd01563">
    <property type="entry name" value="Thr-synth_1"/>
    <property type="match status" value="1"/>
</dbReference>
<dbReference type="STRING" id="1514971.AUR64_09030"/>
<dbReference type="InterPro" id="IPR001926">
    <property type="entry name" value="TrpB-like_PALP"/>
</dbReference>
<accession>A0A0W1R8V6</accession>
<sequence length="397" mass="41266">MQTSEAFSGLACVDCGTVHDADVPGRCPDCGGFLDAQYDYDAVADDWASFEGDGRGMWAFEALLPFAATNAVSAAEGETPLVDAPRLAEELGVGRVVVKDEGRNPTGTFLDRGMSLALTAASRHAESDDVEPLALATPGNAGQSAAAYAGRVGLRSYSFVPSRSAFSNKAMINVHGGEMRVVGGRYPQAKDAVDEQLATEYYSLQEFTTPYRHEGAKTLAFELVADLDGEIPDAVVVPASTGELVVGLEKGFRELVEVGLVDDVPPLYAVQPENCAPIVAAAEHGDDSIEPWEVPDTIVGELEVPDPEGGALALSALKSCGGDTVAVSDDDILASAVAAAQHEAIEVGVAGGAAPAGAWSLAEEGRFSEDDTVVLVNTESGLKTPDVLRSHLMGQGI</sequence>
<dbReference type="InterPro" id="IPR036052">
    <property type="entry name" value="TrpB-like_PALP_sf"/>
</dbReference>
<dbReference type="PANTHER" id="PTHR48078:SF6">
    <property type="entry name" value="L-THREONINE DEHYDRATASE CATABOLIC TDCB"/>
    <property type="match status" value="1"/>
</dbReference>
<dbReference type="SUPFAM" id="SSF53686">
    <property type="entry name" value="Tryptophan synthase beta subunit-like PLP-dependent enzymes"/>
    <property type="match status" value="1"/>
</dbReference>
<evidence type="ECO:0000256" key="1">
    <source>
        <dbReference type="ARBA" id="ARBA00001933"/>
    </source>
</evidence>
<evidence type="ECO:0000256" key="3">
    <source>
        <dbReference type="ARBA" id="ARBA00023239"/>
    </source>
</evidence>